<dbReference type="Pfam" id="PF01292">
    <property type="entry name" value="Ni_hydr_CYTB"/>
    <property type="match status" value="1"/>
</dbReference>
<dbReference type="InterPro" id="IPR016174">
    <property type="entry name" value="Di-haem_cyt_TM"/>
</dbReference>
<feature type="transmembrane region" description="Helical" evidence="13">
    <location>
        <begin position="98"/>
        <end position="117"/>
    </location>
</feature>
<feature type="transmembrane region" description="Helical" evidence="13">
    <location>
        <begin position="150"/>
        <end position="172"/>
    </location>
</feature>
<evidence type="ECO:0000256" key="2">
    <source>
        <dbReference type="ARBA" id="ARBA00004651"/>
    </source>
</evidence>
<feature type="transmembrane region" description="Helical" evidence="13">
    <location>
        <begin position="54"/>
        <end position="77"/>
    </location>
</feature>
<dbReference type="Proteomes" id="UP000542776">
    <property type="component" value="Unassembled WGS sequence"/>
</dbReference>
<proteinExistence type="inferred from homology"/>
<evidence type="ECO:0000313" key="16">
    <source>
        <dbReference type="Proteomes" id="UP000542776"/>
    </source>
</evidence>
<dbReference type="RefSeq" id="WP_183201211.1">
    <property type="nucleotide sequence ID" value="NZ_JACIEK010000011.1"/>
</dbReference>
<dbReference type="GO" id="GO:0005886">
    <property type="term" value="C:plasma membrane"/>
    <property type="evidence" value="ECO:0007669"/>
    <property type="project" value="UniProtKB-SubCell"/>
</dbReference>
<evidence type="ECO:0000256" key="11">
    <source>
        <dbReference type="ARBA" id="ARBA00023136"/>
    </source>
</evidence>
<evidence type="ECO:0000256" key="1">
    <source>
        <dbReference type="ARBA" id="ARBA00001970"/>
    </source>
</evidence>
<reference evidence="15 16" key="1">
    <citation type="submission" date="2020-08" db="EMBL/GenBank/DDBJ databases">
        <title>Genomic Encyclopedia of Type Strains, Phase IV (KMG-IV): sequencing the most valuable type-strain genomes for metagenomic binning, comparative biology and taxonomic classification.</title>
        <authorList>
            <person name="Goeker M."/>
        </authorList>
    </citation>
    <scope>NUCLEOTIDE SEQUENCE [LARGE SCALE GENOMIC DNA]</scope>
    <source>
        <strain evidence="15 16">DSM 102238</strain>
    </source>
</reference>
<sequence>MDRTRPLADTPLGYGLVSRTLHWGMALLFVWQFASAILRVVAEDTAVEGFFWNTHYSVGFTLWLLVLLRGAWGLANLRRRPAHEGPPLQARAATAGHLVLYALMIVVPTLAILRAAGNGRGLTVYGLQLVAPGGEPNPTLTAPANLAHGFLGWTLLVLIAGHVAMALHHGLVRRDGTLTRMTRGPDARSLPAE</sequence>
<dbReference type="EMBL" id="JACIEK010000011">
    <property type="protein sequence ID" value="MBB3999666.1"/>
    <property type="molecule type" value="Genomic_DNA"/>
</dbReference>
<evidence type="ECO:0000256" key="7">
    <source>
        <dbReference type="ARBA" id="ARBA00022723"/>
    </source>
</evidence>
<keyword evidence="6 13" id="KW-0812">Transmembrane</keyword>
<feature type="transmembrane region" description="Helical" evidence="13">
    <location>
        <begin position="21"/>
        <end position="42"/>
    </location>
</feature>
<evidence type="ECO:0000256" key="12">
    <source>
        <dbReference type="ARBA" id="ARBA00037975"/>
    </source>
</evidence>
<dbReference type="GO" id="GO:0046872">
    <property type="term" value="F:metal ion binding"/>
    <property type="evidence" value="ECO:0007669"/>
    <property type="project" value="UniProtKB-KW"/>
</dbReference>
<keyword evidence="8" id="KW-0249">Electron transport</keyword>
<evidence type="ECO:0000256" key="3">
    <source>
        <dbReference type="ARBA" id="ARBA00022448"/>
    </source>
</evidence>
<evidence type="ECO:0000259" key="14">
    <source>
        <dbReference type="Pfam" id="PF01292"/>
    </source>
</evidence>
<evidence type="ECO:0000256" key="4">
    <source>
        <dbReference type="ARBA" id="ARBA00022475"/>
    </source>
</evidence>
<dbReference type="PANTHER" id="PTHR30529:SF1">
    <property type="entry name" value="CYTOCHROME B561 HOMOLOG 2"/>
    <property type="match status" value="1"/>
</dbReference>
<keyword evidence="16" id="KW-1185">Reference proteome</keyword>
<evidence type="ECO:0000256" key="13">
    <source>
        <dbReference type="SAM" id="Phobius"/>
    </source>
</evidence>
<evidence type="ECO:0000313" key="15">
    <source>
        <dbReference type="EMBL" id="MBB3999666.1"/>
    </source>
</evidence>
<dbReference type="PANTHER" id="PTHR30529">
    <property type="entry name" value="CYTOCHROME B561"/>
    <property type="match status" value="1"/>
</dbReference>
<keyword evidence="11 13" id="KW-0472">Membrane</keyword>
<keyword evidence="10" id="KW-0408">Iron</keyword>
<dbReference type="GO" id="GO:0009055">
    <property type="term" value="F:electron transfer activity"/>
    <property type="evidence" value="ECO:0007669"/>
    <property type="project" value="InterPro"/>
</dbReference>
<comment type="subcellular location">
    <subcellularLocation>
        <location evidence="2">Cell membrane</location>
        <topology evidence="2">Multi-pass membrane protein</topology>
    </subcellularLocation>
</comment>
<accession>A0A7W6H6X4</accession>
<feature type="domain" description="Cytochrome b561 bacterial/Ni-hydrogenase" evidence="14">
    <location>
        <begin position="14"/>
        <end position="184"/>
    </location>
</feature>
<dbReference type="SUPFAM" id="SSF81342">
    <property type="entry name" value="Transmembrane di-heme cytochromes"/>
    <property type="match status" value="1"/>
</dbReference>
<keyword evidence="7" id="KW-0479">Metal-binding</keyword>
<evidence type="ECO:0000256" key="5">
    <source>
        <dbReference type="ARBA" id="ARBA00022617"/>
    </source>
</evidence>
<comment type="caution">
    <text evidence="15">The sequence shown here is derived from an EMBL/GenBank/DDBJ whole genome shotgun (WGS) entry which is preliminary data.</text>
</comment>
<dbReference type="AlphaFoldDB" id="A0A7W6H6X4"/>
<protein>
    <submittedName>
        <fullName evidence="15">Cytochrome b561</fullName>
    </submittedName>
</protein>
<organism evidence="15 16">
    <name type="scientific">Aureimonas pseudogalii</name>
    <dbReference type="NCBI Taxonomy" id="1744844"/>
    <lineage>
        <taxon>Bacteria</taxon>
        <taxon>Pseudomonadati</taxon>
        <taxon>Pseudomonadota</taxon>
        <taxon>Alphaproteobacteria</taxon>
        <taxon>Hyphomicrobiales</taxon>
        <taxon>Aurantimonadaceae</taxon>
        <taxon>Aureimonas</taxon>
    </lineage>
</organism>
<evidence type="ECO:0000256" key="9">
    <source>
        <dbReference type="ARBA" id="ARBA00022989"/>
    </source>
</evidence>
<keyword evidence="3" id="KW-0813">Transport</keyword>
<name>A0A7W6H6X4_9HYPH</name>
<comment type="cofactor">
    <cofactor evidence="1">
        <name>heme b</name>
        <dbReference type="ChEBI" id="CHEBI:60344"/>
    </cofactor>
</comment>
<gene>
    <name evidence="15" type="ORF">GGR04_003536</name>
</gene>
<keyword evidence="9 13" id="KW-1133">Transmembrane helix</keyword>
<evidence type="ECO:0000256" key="6">
    <source>
        <dbReference type="ARBA" id="ARBA00022692"/>
    </source>
</evidence>
<dbReference type="InterPro" id="IPR011577">
    <property type="entry name" value="Cyt_b561_bac/Ni-Hgenase"/>
</dbReference>
<comment type="similarity">
    <text evidence="12">Belongs to the cytochrome b561 family.</text>
</comment>
<dbReference type="GO" id="GO:0020037">
    <property type="term" value="F:heme binding"/>
    <property type="evidence" value="ECO:0007669"/>
    <property type="project" value="TreeGrafter"/>
</dbReference>
<dbReference type="GO" id="GO:0022904">
    <property type="term" value="P:respiratory electron transport chain"/>
    <property type="evidence" value="ECO:0007669"/>
    <property type="project" value="InterPro"/>
</dbReference>
<dbReference type="InterPro" id="IPR052168">
    <property type="entry name" value="Cytochrome_b561_oxidase"/>
</dbReference>
<keyword evidence="4" id="KW-1003">Cell membrane</keyword>
<keyword evidence="5" id="KW-0349">Heme</keyword>
<evidence type="ECO:0000256" key="8">
    <source>
        <dbReference type="ARBA" id="ARBA00022982"/>
    </source>
</evidence>
<evidence type="ECO:0000256" key="10">
    <source>
        <dbReference type="ARBA" id="ARBA00023004"/>
    </source>
</evidence>